<evidence type="ECO:0000259" key="4">
    <source>
        <dbReference type="PROSITE" id="PS51071"/>
    </source>
</evidence>
<dbReference type="STRING" id="1283.ShL2_00112"/>
<dbReference type="InterPro" id="IPR009057">
    <property type="entry name" value="Homeodomain-like_sf"/>
</dbReference>
<dbReference type="InterPro" id="IPR035472">
    <property type="entry name" value="RpiR-like_SIS"/>
</dbReference>
<dbReference type="Pfam" id="PF01418">
    <property type="entry name" value="HTH_6"/>
    <property type="match status" value="1"/>
</dbReference>
<dbReference type="PROSITE" id="PS51464">
    <property type="entry name" value="SIS"/>
    <property type="match status" value="1"/>
</dbReference>
<reference evidence="6" key="1">
    <citation type="submission" date="2013-03" db="EMBL/GenBank/DDBJ databases">
        <authorList>
            <person name="Borui P."/>
            <person name="Yunsong Y."/>
        </authorList>
    </citation>
    <scope>NUCLEOTIDE SEQUENCE</scope>
    <source>
        <strain evidence="6">SH32</strain>
    </source>
</reference>
<dbReference type="InterPro" id="IPR046348">
    <property type="entry name" value="SIS_dom_sf"/>
</dbReference>
<feature type="domain" description="SIS" evidence="5">
    <location>
        <begin position="124"/>
        <end position="264"/>
    </location>
</feature>
<dbReference type="InterPro" id="IPR000281">
    <property type="entry name" value="HTH_RpiR"/>
</dbReference>
<dbReference type="InterPro" id="IPR036388">
    <property type="entry name" value="WH-like_DNA-bd_sf"/>
</dbReference>
<dbReference type="SUPFAM" id="SSF53697">
    <property type="entry name" value="SIS domain"/>
    <property type="match status" value="1"/>
</dbReference>
<dbReference type="AlphaFoldDB" id="A0A028ZLT9"/>
<protein>
    <submittedName>
        <fullName evidence="6">Transcriptional regulator</fullName>
    </submittedName>
</protein>
<dbReference type="SUPFAM" id="SSF46689">
    <property type="entry name" value="Homeodomain-like"/>
    <property type="match status" value="1"/>
</dbReference>
<gene>
    <name evidence="6" type="ORF">SHP0187</name>
</gene>
<keyword evidence="2" id="KW-0238">DNA-binding</keyword>
<dbReference type="GO" id="GO:0097367">
    <property type="term" value="F:carbohydrate derivative binding"/>
    <property type="evidence" value="ECO:0007669"/>
    <property type="project" value="InterPro"/>
</dbReference>
<dbReference type="Gene3D" id="1.10.10.10">
    <property type="entry name" value="Winged helix-like DNA-binding domain superfamily/Winged helix DNA-binding domain"/>
    <property type="match status" value="1"/>
</dbReference>
<dbReference type="GO" id="GO:0003700">
    <property type="term" value="F:DNA-binding transcription factor activity"/>
    <property type="evidence" value="ECO:0007669"/>
    <property type="project" value="InterPro"/>
</dbReference>
<dbReference type="PANTHER" id="PTHR30514:SF1">
    <property type="entry name" value="HTH-TYPE TRANSCRIPTIONAL REGULATOR HEXR-RELATED"/>
    <property type="match status" value="1"/>
</dbReference>
<dbReference type="EMBL" id="KF006347">
    <property type="protein sequence ID" value="AHX99896.1"/>
    <property type="molecule type" value="Genomic_DNA"/>
</dbReference>
<evidence type="ECO:0000259" key="5">
    <source>
        <dbReference type="PROSITE" id="PS51464"/>
    </source>
</evidence>
<reference evidence="6" key="2">
    <citation type="journal article" date="2014" name="PLoS ONE">
        <title>Characterization of the staphylococcal cassette chromosome composite island of Staphylococcus haemolyticus SH32, a methicillin-resistant clinical isolate from China.</title>
        <authorList>
            <person name="Yu D."/>
            <person name="Pi B."/>
            <person name="Chen Y."/>
            <person name="Wang Y."/>
            <person name="Ruan Z."/>
            <person name="Otto M."/>
            <person name="Yu Y."/>
        </authorList>
    </citation>
    <scope>NUCLEOTIDE SEQUENCE</scope>
    <source>
        <strain evidence="6">SH32</strain>
    </source>
</reference>
<evidence type="ECO:0000256" key="3">
    <source>
        <dbReference type="ARBA" id="ARBA00023163"/>
    </source>
</evidence>
<keyword evidence="1" id="KW-0805">Transcription regulation</keyword>
<feature type="domain" description="HTH rpiR-type" evidence="4">
    <location>
        <begin position="2"/>
        <end position="78"/>
    </location>
</feature>
<dbReference type="GO" id="GO:0003677">
    <property type="term" value="F:DNA binding"/>
    <property type="evidence" value="ECO:0007669"/>
    <property type="project" value="UniProtKB-KW"/>
</dbReference>
<accession>A0A028ZLT9</accession>
<dbReference type="InterPro" id="IPR047640">
    <property type="entry name" value="RpiR-like"/>
</dbReference>
<dbReference type="PANTHER" id="PTHR30514">
    <property type="entry name" value="GLUCOKINASE"/>
    <property type="match status" value="1"/>
</dbReference>
<dbReference type="InterPro" id="IPR001347">
    <property type="entry name" value="SIS_dom"/>
</dbReference>
<keyword evidence="3" id="KW-0804">Transcription</keyword>
<evidence type="ECO:0000256" key="1">
    <source>
        <dbReference type="ARBA" id="ARBA00023015"/>
    </source>
</evidence>
<dbReference type="Pfam" id="PF01380">
    <property type="entry name" value="SIS"/>
    <property type="match status" value="1"/>
</dbReference>
<dbReference type="RefSeq" id="WP_011274516.1">
    <property type="nucleotide sequence ID" value="NZ_BKAY01000005.1"/>
</dbReference>
<dbReference type="CDD" id="cd05013">
    <property type="entry name" value="SIS_RpiR"/>
    <property type="match status" value="1"/>
</dbReference>
<evidence type="ECO:0000256" key="2">
    <source>
        <dbReference type="ARBA" id="ARBA00023125"/>
    </source>
</evidence>
<dbReference type="OMA" id="VTRFCHN"/>
<organism evidence="6">
    <name type="scientific">Staphylococcus haemolyticus</name>
    <dbReference type="NCBI Taxonomy" id="1283"/>
    <lineage>
        <taxon>Bacteria</taxon>
        <taxon>Bacillati</taxon>
        <taxon>Bacillota</taxon>
        <taxon>Bacilli</taxon>
        <taxon>Bacillales</taxon>
        <taxon>Staphylococcaceae</taxon>
        <taxon>Staphylococcus</taxon>
    </lineage>
</organism>
<sequence length="283" mass="31624">MHGSLIIIESSLSDLNPSERRVAEYILEHPDEIINYSVQKLADLTNVSVATVVRLSKKLKCKGFQDLKLKIAYDLNEPGNIQRGYAEIDKDYSIEEVTQTVFHNNTKTLRDTERILSTENIKHAFELIVNSRKTCIYGIGASALIAQDFKQKLTRIDYWCDVGSSFDEQVTLSANLSSEDVVIAISSSGQTKDIVNSTQLAKEKGAKVISITKYGDNPISNLSDVQLFVSSSEKAKRSGAMSSRIAMLSIIDILYICIASNDYLSNRQKLENTRKAIKNNKFK</sequence>
<proteinExistence type="predicted"/>
<name>A0A028ZLT9_STAHA</name>
<evidence type="ECO:0000313" key="6">
    <source>
        <dbReference type="EMBL" id="AHX99896.1"/>
    </source>
</evidence>
<dbReference type="GO" id="GO:1901135">
    <property type="term" value="P:carbohydrate derivative metabolic process"/>
    <property type="evidence" value="ECO:0007669"/>
    <property type="project" value="InterPro"/>
</dbReference>
<dbReference type="PROSITE" id="PS51071">
    <property type="entry name" value="HTH_RPIR"/>
    <property type="match status" value="1"/>
</dbReference>
<dbReference type="PATRIC" id="fig|1283.206.peg.688"/>
<dbReference type="Gene3D" id="3.40.50.10490">
    <property type="entry name" value="Glucose-6-phosphate isomerase like protein, domain 1"/>
    <property type="match status" value="1"/>
</dbReference>